<reference evidence="1 2" key="1">
    <citation type="submission" date="2018-08" db="EMBL/GenBank/DDBJ databases">
        <title>A genome reference for cultivated species of the human gut microbiota.</title>
        <authorList>
            <person name="Zou Y."/>
            <person name="Xue W."/>
            <person name="Luo G."/>
        </authorList>
    </citation>
    <scope>NUCLEOTIDE SEQUENCE [LARGE SCALE GENOMIC DNA]</scope>
    <source>
        <strain evidence="1 2">AM09-18</strain>
    </source>
</reference>
<name>A0A415DFP9_PHOVU</name>
<organism evidence="1 2">
    <name type="scientific">Phocaeicola vulgatus</name>
    <name type="common">Bacteroides vulgatus</name>
    <dbReference type="NCBI Taxonomy" id="821"/>
    <lineage>
        <taxon>Bacteria</taxon>
        <taxon>Pseudomonadati</taxon>
        <taxon>Bacteroidota</taxon>
        <taxon>Bacteroidia</taxon>
        <taxon>Bacteroidales</taxon>
        <taxon>Bacteroidaceae</taxon>
        <taxon>Phocaeicola</taxon>
    </lineage>
</organism>
<proteinExistence type="predicted"/>
<dbReference type="Proteomes" id="UP000283958">
    <property type="component" value="Unassembled WGS sequence"/>
</dbReference>
<evidence type="ECO:0000313" key="1">
    <source>
        <dbReference type="EMBL" id="RHJ75275.1"/>
    </source>
</evidence>
<evidence type="ECO:0000313" key="2">
    <source>
        <dbReference type="Proteomes" id="UP000283958"/>
    </source>
</evidence>
<gene>
    <name evidence="1" type="ORF">DW105_13185</name>
</gene>
<sequence length="76" mass="8988">MIRLLFFPYLKGKRGEKEGKWGKRGWKRLFFITFFNSTYPEISKKIGFRGSAFPFPPLLSLEDGKEERLNEILTNN</sequence>
<protein>
    <submittedName>
        <fullName evidence="1">Uncharacterized protein</fullName>
    </submittedName>
</protein>
<dbReference type="AlphaFoldDB" id="A0A415DFP9"/>
<dbReference type="EMBL" id="QRMN01000031">
    <property type="protein sequence ID" value="RHJ75275.1"/>
    <property type="molecule type" value="Genomic_DNA"/>
</dbReference>
<accession>A0A415DFP9</accession>
<comment type="caution">
    <text evidence="1">The sequence shown here is derived from an EMBL/GenBank/DDBJ whole genome shotgun (WGS) entry which is preliminary data.</text>
</comment>